<evidence type="ECO:0000313" key="2">
    <source>
        <dbReference type="EMBL" id="APG25667.1"/>
    </source>
</evidence>
<keyword evidence="3" id="KW-1185">Reference proteome</keyword>
<dbReference type="KEGG" id="pace:A6070_06110"/>
<dbReference type="PANTHER" id="PTHR43852:SF3">
    <property type="entry name" value="NUCLEOTIDYLTRANSFERASE"/>
    <property type="match status" value="1"/>
</dbReference>
<evidence type="ECO:0000313" key="3">
    <source>
        <dbReference type="Proteomes" id="UP000182264"/>
    </source>
</evidence>
<dbReference type="AlphaFoldDB" id="A0A1L3GI87"/>
<dbReference type="CDD" id="cd05403">
    <property type="entry name" value="NT_KNTase_like"/>
    <property type="match status" value="1"/>
</dbReference>
<gene>
    <name evidence="2" type="ORF">A7E75_12075</name>
</gene>
<dbReference type="OrthoDB" id="5471176at2"/>
<reference evidence="2 3" key="1">
    <citation type="journal article" date="2017" name="Genome Announc.">
        <title>Complete Genome Sequences of Two Acetylene-Fermenting Pelobacter acetylenicus Strains.</title>
        <authorList>
            <person name="Sutton J.M."/>
            <person name="Baesman S.M."/>
            <person name="Fierst J.L."/>
            <person name="Poret-Peterson A.T."/>
            <person name="Oremland R.S."/>
            <person name="Dunlap D.S."/>
            <person name="Akob D.M."/>
        </authorList>
    </citation>
    <scope>NUCLEOTIDE SEQUENCE [LARGE SCALE GENOMIC DNA]</scope>
    <source>
        <strain evidence="2 3">DSM 3247</strain>
    </source>
</reference>
<dbReference type="SUPFAM" id="SSF81301">
    <property type="entry name" value="Nucleotidyltransferase"/>
    <property type="match status" value="1"/>
</dbReference>
<accession>A0A1L3GI87</accession>
<dbReference type="InterPro" id="IPR052930">
    <property type="entry name" value="TA_antitoxin_MntA"/>
</dbReference>
<dbReference type="InterPro" id="IPR041633">
    <property type="entry name" value="Polbeta"/>
</dbReference>
<dbReference type="Gene3D" id="3.30.460.10">
    <property type="entry name" value="Beta Polymerase, domain 2"/>
    <property type="match status" value="1"/>
</dbReference>
<name>A0A1L3GI87_SYNAC</name>
<dbReference type="RefSeq" id="WP_072287507.1">
    <property type="nucleotide sequence ID" value="NZ_CP015455.1"/>
</dbReference>
<protein>
    <recommendedName>
        <fullName evidence="1">Polymerase beta nucleotidyltransferase domain-containing protein</fullName>
    </recommendedName>
</protein>
<dbReference type="EMBL" id="CP015518">
    <property type="protein sequence ID" value="APG25667.1"/>
    <property type="molecule type" value="Genomic_DNA"/>
</dbReference>
<dbReference type="InterPro" id="IPR043519">
    <property type="entry name" value="NT_sf"/>
</dbReference>
<dbReference type="NCBIfam" id="NF047752">
    <property type="entry name" value="MntA_antitoxin"/>
    <property type="match status" value="1"/>
</dbReference>
<evidence type="ECO:0000259" key="1">
    <source>
        <dbReference type="Pfam" id="PF18765"/>
    </source>
</evidence>
<proteinExistence type="predicted"/>
<dbReference type="Pfam" id="PF18765">
    <property type="entry name" value="Polbeta"/>
    <property type="match status" value="1"/>
</dbReference>
<dbReference type="Proteomes" id="UP000182264">
    <property type="component" value="Chromosome"/>
</dbReference>
<feature type="domain" description="Polymerase beta nucleotidyltransferase" evidence="1">
    <location>
        <begin position="10"/>
        <end position="99"/>
    </location>
</feature>
<sequence length="139" mass="15765">MPENSAQIDTIAAFLRRQATVRFAYLFGSRARGDAGRLSDIDIAVFLDPGLDLFTCRLQLMEQLAVTLHSDRFDLVVLNDAPTTLRYEVIRDGRVLKEDKPLRVDFETGVLRGYLDTAPLRKTQQAYLRQQLAGERNHG</sequence>
<dbReference type="PANTHER" id="PTHR43852">
    <property type="entry name" value="NUCLEOTIDYLTRANSFERASE"/>
    <property type="match status" value="1"/>
</dbReference>
<organism evidence="2 3">
    <name type="scientific">Syntrophotalea acetylenica</name>
    <name type="common">Pelobacter acetylenicus</name>
    <dbReference type="NCBI Taxonomy" id="29542"/>
    <lineage>
        <taxon>Bacteria</taxon>
        <taxon>Pseudomonadati</taxon>
        <taxon>Thermodesulfobacteriota</taxon>
        <taxon>Desulfuromonadia</taxon>
        <taxon>Desulfuromonadales</taxon>
        <taxon>Syntrophotaleaceae</taxon>
        <taxon>Syntrophotalea</taxon>
    </lineage>
</organism>